<keyword evidence="4" id="KW-1185">Reference proteome</keyword>
<keyword evidence="2" id="KW-0560">Oxidoreductase</keyword>
<dbReference type="Pfam" id="PF00067">
    <property type="entry name" value="p450"/>
    <property type="match status" value="1"/>
</dbReference>
<comment type="caution">
    <text evidence="3">The sequence shown here is derived from an EMBL/GenBank/DDBJ whole genome shotgun (WGS) entry which is preliminary data.</text>
</comment>
<dbReference type="InterPro" id="IPR001128">
    <property type="entry name" value="Cyt_P450"/>
</dbReference>
<evidence type="ECO:0000256" key="2">
    <source>
        <dbReference type="ARBA" id="ARBA00023002"/>
    </source>
</evidence>
<dbReference type="PANTHER" id="PTHR24305:SF96">
    <property type="entry name" value="CYTOCHROME P450 MONOOXYGENASE STCB-RELATED"/>
    <property type="match status" value="1"/>
</dbReference>
<protein>
    <submittedName>
        <fullName evidence="3">Cytochrome P450</fullName>
    </submittedName>
</protein>
<comment type="similarity">
    <text evidence="1">Belongs to the cytochrome P450 family.</text>
</comment>
<name>A0ABR4PKL5_9HELO</name>
<dbReference type="SUPFAM" id="SSF48264">
    <property type="entry name" value="Cytochrome P450"/>
    <property type="match status" value="1"/>
</dbReference>
<dbReference type="InterPro" id="IPR050121">
    <property type="entry name" value="Cytochrome_P450_monoxygenase"/>
</dbReference>
<dbReference type="InterPro" id="IPR036396">
    <property type="entry name" value="Cyt_P450_sf"/>
</dbReference>
<dbReference type="InterPro" id="IPR002401">
    <property type="entry name" value="Cyt_P450_E_grp-I"/>
</dbReference>
<dbReference type="PRINTS" id="PR00385">
    <property type="entry name" value="P450"/>
</dbReference>
<sequence length="493" mass="55315">MIPLDSTIISRLISLVLLLIMTRASLRILHNLIFSSLKIIPGPLLFRAAGLPLLLAGLTGNRTSTIHKIHLKYGPVVRIGPNELSFSGINHVNDIYGQSSVFLKAPIYKSLARKGIFSMRKKEDHRARRKLLSHAFAHSTLLNLEPLIVSHVQKLSARISETIDQPLDVLYWFRMLALDIVGELFLGKSFDALENDHPLSYAHDLDNFALTFGIEENWPFVAKLLRTIGPANLTEFLSAHTRVYQFGADAYYEYIARNGRSSRQKDLLCKMIEAANVEKGSVTDDEIADETSNLIFAGTDTTSTTLTYLFWVLARSASLQDSLYQEIKNFIAIKPDFKSTDLAGLKTLDAVIKETLRVYSAAPSSLQRITPSHGGRVDDVAIPPATIVSMQCFTTHRDSIVFPKPDCFDPDRWLKTDGGTTQMKEMFMPFTKGPRTCLGKNLALMEMKLITVLLLGRYSIKVAAEMTVADMDMRDHFLLFPKGKKFVLQFSER</sequence>
<evidence type="ECO:0000256" key="1">
    <source>
        <dbReference type="ARBA" id="ARBA00010617"/>
    </source>
</evidence>
<dbReference type="PRINTS" id="PR00463">
    <property type="entry name" value="EP450I"/>
</dbReference>
<gene>
    <name evidence="3" type="ORF">PVAG01_05633</name>
</gene>
<dbReference type="Gene3D" id="1.10.630.10">
    <property type="entry name" value="Cytochrome P450"/>
    <property type="match status" value="1"/>
</dbReference>
<evidence type="ECO:0000313" key="3">
    <source>
        <dbReference type="EMBL" id="KAL3423886.1"/>
    </source>
</evidence>
<organism evidence="3 4">
    <name type="scientific">Phlyctema vagabunda</name>
    <dbReference type="NCBI Taxonomy" id="108571"/>
    <lineage>
        <taxon>Eukaryota</taxon>
        <taxon>Fungi</taxon>
        <taxon>Dikarya</taxon>
        <taxon>Ascomycota</taxon>
        <taxon>Pezizomycotina</taxon>
        <taxon>Leotiomycetes</taxon>
        <taxon>Helotiales</taxon>
        <taxon>Dermateaceae</taxon>
        <taxon>Phlyctema</taxon>
    </lineage>
</organism>
<dbReference type="EMBL" id="JBFCZG010000004">
    <property type="protein sequence ID" value="KAL3423886.1"/>
    <property type="molecule type" value="Genomic_DNA"/>
</dbReference>
<evidence type="ECO:0000313" key="4">
    <source>
        <dbReference type="Proteomes" id="UP001629113"/>
    </source>
</evidence>
<accession>A0ABR4PKL5</accession>
<dbReference type="PANTHER" id="PTHR24305">
    <property type="entry name" value="CYTOCHROME P450"/>
    <property type="match status" value="1"/>
</dbReference>
<reference evidence="3 4" key="1">
    <citation type="submission" date="2024-06" db="EMBL/GenBank/DDBJ databases">
        <title>Complete genome of Phlyctema vagabunda strain 19-DSS-EL-015.</title>
        <authorList>
            <person name="Fiorenzani C."/>
        </authorList>
    </citation>
    <scope>NUCLEOTIDE SEQUENCE [LARGE SCALE GENOMIC DNA]</scope>
    <source>
        <strain evidence="3 4">19-DSS-EL-015</strain>
    </source>
</reference>
<proteinExistence type="inferred from homology"/>
<dbReference type="Proteomes" id="UP001629113">
    <property type="component" value="Unassembled WGS sequence"/>
</dbReference>